<evidence type="ECO:0000256" key="2">
    <source>
        <dbReference type="ARBA" id="ARBA00022722"/>
    </source>
</evidence>
<keyword evidence="1 6" id="KW-0819">tRNA processing</keyword>
<evidence type="ECO:0000256" key="1">
    <source>
        <dbReference type="ARBA" id="ARBA00022694"/>
    </source>
</evidence>
<dbReference type="EMBL" id="CP007128">
    <property type="protein sequence ID" value="AHG88606.1"/>
    <property type="molecule type" value="Genomic_DNA"/>
</dbReference>
<dbReference type="PANTHER" id="PTHR33992:SF1">
    <property type="entry name" value="RIBONUCLEASE P PROTEIN COMPONENT"/>
    <property type="match status" value="1"/>
</dbReference>
<evidence type="ECO:0000256" key="4">
    <source>
        <dbReference type="ARBA" id="ARBA00022801"/>
    </source>
</evidence>
<dbReference type="RefSeq" id="WP_025410135.1">
    <property type="nucleotide sequence ID" value="NZ_CP007128.1"/>
</dbReference>
<dbReference type="KEGG" id="gba:J421_1069"/>
<dbReference type="InterPro" id="IPR000100">
    <property type="entry name" value="RNase_P"/>
</dbReference>
<comment type="catalytic activity">
    <reaction evidence="6">
        <text>Endonucleolytic cleavage of RNA, removing 5'-extranucleotides from tRNA precursor.</text>
        <dbReference type="EC" id="3.1.26.5"/>
    </reaction>
</comment>
<dbReference type="Proteomes" id="UP000019151">
    <property type="component" value="Chromosome"/>
</dbReference>
<dbReference type="InterPro" id="IPR014721">
    <property type="entry name" value="Ribsml_uS5_D2-typ_fold_subgr"/>
</dbReference>
<comment type="function">
    <text evidence="6">RNaseP catalyzes the removal of the 5'-leader sequence from pre-tRNA to produce the mature 5'-terminus. It can also cleave other RNA substrates such as 4.5S RNA. The protein component plays an auxiliary but essential role in vivo by binding to the 5'-leader sequence and broadening the substrate specificity of the ribozyme.</text>
</comment>
<evidence type="ECO:0000256" key="6">
    <source>
        <dbReference type="HAMAP-Rule" id="MF_00227"/>
    </source>
</evidence>
<dbReference type="Pfam" id="PF00825">
    <property type="entry name" value="Ribonuclease_P"/>
    <property type="match status" value="1"/>
</dbReference>
<protein>
    <recommendedName>
        <fullName evidence="6 7">Ribonuclease P protein component</fullName>
        <shortName evidence="6">RNase P protein</shortName>
        <shortName evidence="6">RNaseP protein</shortName>
        <ecNumber evidence="6 7">3.1.26.5</ecNumber>
    </recommendedName>
    <alternativeName>
        <fullName evidence="6">Protein C5</fullName>
    </alternativeName>
</protein>
<evidence type="ECO:0000256" key="8">
    <source>
        <dbReference type="SAM" id="MobiDB-lite"/>
    </source>
</evidence>
<dbReference type="Gene3D" id="3.30.230.10">
    <property type="match status" value="1"/>
</dbReference>
<evidence type="ECO:0000256" key="5">
    <source>
        <dbReference type="ARBA" id="ARBA00022884"/>
    </source>
</evidence>
<dbReference type="eggNOG" id="COG0594">
    <property type="taxonomic scope" value="Bacteria"/>
</dbReference>
<dbReference type="PANTHER" id="PTHR33992">
    <property type="entry name" value="RIBONUCLEASE P PROTEIN COMPONENT"/>
    <property type="match status" value="1"/>
</dbReference>
<proteinExistence type="inferred from homology"/>
<dbReference type="InterPro" id="IPR020568">
    <property type="entry name" value="Ribosomal_Su5_D2-typ_SF"/>
</dbReference>
<dbReference type="HAMAP" id="MF_00227">
    <property type="entry name" value="RNase_P"/>
    <property type="match status" value="1"/>
</dbReference>
<keyword evidence="3 6" id="KW-0255">Endonuclease</keyword>
<evidence type="ECO:0000313" key="9">
    <source>
        <dbReference type="EMBL" id="AHG88606.1"/>
    </source>
</evidence>
<dbReference type="InParanoid" id="W0RCS7"/>
<name>W0RCS7_9BACT</name>
<keyword evidence="2 6" id="KW-0540">Nuclease</keyword>
<reference evidence="9 10" key="1">
    <citation type="journal article" date="2014" name="Genome Announc.">
        <title>Genome Sequence and Methylome of Soil Bacterium Gemmatirosa kalamazoonensis KBS708T, a Member of the Rarely Cultivated Gemmatimonadetes Phylum.</title>
        <authorList>
            <person name="Debruyn J.M."/>
            <person name="Radosevich M."/>
            <person name="Wommack K.E."/>
            <person name="Polson S.W."/>
            <person name="Hauser L.J."/>
            <person name="Fawaz M.N."/>
            <person name="Korlach J."/>
            <person name="Tsai Y.C."/>
        </authorList>
    </citation>
    <scope>NUCLEOTIDE SEQUENCE [LARGE SCALE GENOMIC DNA]</scope>
    <source>
        <strain evidence="9 10">KBS708</strain>
    </source>
</reference>
<feature type="region of interest" description="Disordered" evidence="8">
    <location>
        <begin position="1"/>
        <end position="22"/>
    </location>
</feature>
<evidence type="ECO:0000313" key="10">
    <source>
        <dbReference type="Proteomes" id="UP000019151"/>
    </source>
</evidence>
<keyword evidence="10" id="KW-1185">Reference proteome</keyword>
<dbReference type="GO" id="GO:0030677">
    <property type="term" value="C:ribonuclease P complex"/>
    <property type="evidence" value="ECO:0007669"/>
    <property type="project" value="TreeGrafter"/>
</dbReference>
<keyword evidence="4 6" id="KW-0378">Hydrolase</keyword>
<dbReference type="HOGENOM" id="CLU_1774738_0_0_0"/>
<evidence type="ECO:0000256" key="3">
    <source>
        <dbReference type="ARBA" id="ARBA00022759"/>
    </source>
</evidence>
<dbReference type="GO" id="GO:0042781">
    <property type="term" value="F:3'-tRNA processing endoribonuclease activity"/>
    <property type="evidence" value="ECO:0007669"/>
    <property type="project" value="TreeGrafter"/>
</dbReference>
<dbReference type="GO" id="GO:0004526">
    <property type="term" value="F:ribonuclease P activity"/>
    <property type="evidence" value="ECO:0007669"/>
    <property type="project" value="UniProtKB-UniRule"/>
</dbReference>
<dbReference type="AlphaFoldDB" id="W0RCS7"/>
<keyword evidence="5 6" id="KW-0694">RNA-binding</keyword>
<organism evidence="9 10">
    <name type="scientific">Gemmatirosa kalamazoonensis</name>
    <dbReference type="NCBI Taxonomy" id="861299"/>
    <lineage>
        <taxon>Bacteria</taxon>
        <taxon>Pseudomonadati</taxon>
        <taxon>Gemmatimonadota</taxon>
        <taxon>Gemmatimonadia</taxon>
        <taxon>Gemmatimonadales</taxon>
        <taxon>Gemmatimonadaceae</taxon>
        <taxon>Gemmatirosa</taxon>
    </lineage>
</organism>
<dbReference type="EC" id="3.1.26.5" evidence="6 7"/>
<dbReference type="NCBIfam" id="TIGR00188">
    <property type="entry name" value="rnpA"/>
    <property type="match status" value="1"/>
</dbReference>
<dbReference type="GO" id="GO:0000049">
    <property type="term" value="F:tRNA binding"/>
    <property type="evidence" value="ECO:0007669"/>
    <property type="project" value="UniProtKB-UniRule"/>
</dbReference>
<evidence type="ECO:0000256" key="7">
    <source>
        <dbReference type="NCBIfam" id="TIGR00188"/>
    </source>
</evidence>
<accession>W0RCS7</accession>
<sequence>MPAPLPGVGAPPSAGEPLGITPAARRPFAFPRERRLTRPADFDAVRQRGKRVRLDHLDVRVRAAAVPRVGIIVPRHKHTAVDRNRLKRRLRELVRTRLLPTLPPSDVVIRARVEAYGDSFDALARQIERAARDIGRLLNPAGGSAA</sequence>
<dbReference type="GO" id="GO:0001682">
    <property type="term" value="P:tRNA 5'-leader removal"/>
    <property type="evidence" value="ECO:0007669"/>
    <property type="project" value="UniProtKB-UniRule"/>
</dbReference>
<dbReference type="SUPFAM" id="SSF54211">
    <property type="entry name" value="Ribosomal protein S5 domain 2-like"/>
    <property type="match status" value="1"/>
</dbReference>
<gene>
    <name evidence="6" type="primary">rnpA</name>
    <name evidence="9" type="ORF">J421_1069</name>
</gene>
<comment type="subunit">
    <text evidence="6">Consists of a catalytic RNA component (M1 or rnpB) and a protein subunit.</text>
</comment>
<comment type="similarity">
    <text evidence="6">Belongs to the RnpA family.</text>
</comment>
<dbReference type="STRING" id="861299.J421_1069"/>